<keyword evidence="10" id="KW-1185">Reference proteome</keyword>
<evidence type="ECO:0000256" key="1">
    <source>
        <dbReference type="ARBA" id="ARBA00010876"/>
    </source>
</evidence>
<evidence type="ECO:0000256" key="5">
    <source>
        <dbReference type="PROSITE-ProRule" id="PRU00182"/>
    </source>
</evidence>
<dbReference type="InterPro" id="IPR050188">
    <property type="entry name" value="RluA_PseudoU_synthase"/>
</dbReference>
<proteinExistence type="inferred from homology"/>
<dbReference type="InterPro" id="IPR006225">
    <property type="entry name" value="PsdUridine_synth_RluC/D"/>
</dbReference>
<comment type="caution">
    <text evidence="9">The sequence shown here is derived from an EMBL/GenBank/DDBJ whole genome shotgun (WGS) entry which is preliminary data.</text>
</comment>
<evidence type="ECO:0000256" key="2">
    <source>
        <dbReference type="ARBA" id="ARBA00023235"/>
    </source>
</evidence>
<dbReference type="EMBL" id="QLIX01000031">
    <property type="protein sequence ID" value="RAI55398.1"/>
    <property type="molecule type" value="Genomic_DNA"/>
</dbReference>
<evidence type="ECO:0000256" key="7">
    <source>
        <dbReference type="SAM" id="MobiDB-lite"/>
    </source>
</evidence>
<feature type="domain" description="RNA-binding S4" evidence="8">
    <location>
        <begin position="15"/>
        <end position="74"/>
    </location>
</feature>
<dbReference type="PROSITE" id="PS50889">
    <property type="entry name" value="S4"/>
    <property type="match status" value="1"/>
</dbReference>
<dbReference type="InterPro" id="IPR002942">
    <property type="entry name" value="S4_RNA-bd"/>
</dbReference>
<dbReference type="InterPro" id="IPR020103">
    <property type="entry name" value="PsdUridine_synth_cat_dom_sf"/>
</dbReference>
<gene>
    <name evidence="9" type="ORF">DOO78_23845</name>
</gene>
<reference evidence="10" key="1">
    <citation type="submission" date="2018-06" db="EMBL/GenBank/DDBJ databases">
        <authorList>
            <person name="Khan S.A."/>
        </authorList>
    </citation>
    <scope>NUCLEOTIDE SEQUENCE [LARGE SCALE GENOMIC DNA]</scope>
    <source>
        <strain evidence="10">DB-1506</strain>
    </source>
</reference>
<comment type="function">
    <text evidence="6">Responsible for synthesis of pseudouridine from uracil.</text>
</comment>
<dbReference type="OrthoDB" id="9807829at2"/>
<dbReference type="PROSITE" id="PS01129">
    <property type="entry name" value="PSI_RLU"/>
    <property type="match status" value="1"/>
</dbReference>
<dbReference type="CDD" id="cd00165">
    <property type="entry name" value="S4"/>
    <property type="match status" value="1"/>
</dbReference>
<dbReference type="InterPro" id="IPR006145">
    <property type="entry name" value="PsdUridine_synth_RsuA/RluA"/>
</dbReference>
<comment type="catalytic activity">
    <reaction evidence="3">
        <text>uridine(1911/1915/1917) in 23S rRNA = pseudouridine(1911/1915/1917) in 23S rRNA</text>
        <dbReference type="Rhea" id="RHEA:42524"/>
        <dbReference type="Rhea" id="RHEA-COMP:10097"/>
        <dbReference type="Rhea" id="RHEA-COMP:10098"/>
        <dbReference type="ChEBI" id="CHEBI:65314"/>
        <dbReference type="ChEBI" id="CHEBI:65315"/>
        <dbReference type="EC" id="5.4.99.23"/>
    </reaction>
</comment>
<dbReference type="SUPFAM" id="SSF55174">
    <property type="entry name" value="Alpha-L RNA-binding motif"/>
    <property type="match status" value="1"/>
</dbReference>
<evidence type="ECO:0000313" key="10">
    <source>
        <dbReference type="Proteomes" id="UP000249065"/>
    </source>
</evidence>
<accession>A0A327M5R0</accession>
<dbReference type="GO" id="GO:0000455">
    <property type="term" value="P:enzyme-directed rRNA pseudouridine synthesis"/>
    <property type="evidence" value="ECO:0007669"/>
    <property type="project" value="UniProtKB-ARBA"/>
</dbReference>
<comment type="catalytic activity">
    <reaction evidence="6">
        <text>a uridine in RNA = a pseudouridine in RNA</text>
        <dbReference type="Rhea" id="RHEA:48348"/>
        <dbReference type="Rhea" id="RHEA-COMP:12068"/>
        <dbReference type="Rhea" id="RHEA-COMP:12069"/>
        <dbReference type="ChEBI" id="CHEBI:65314"/>
        <dbReference type="ChEBI" id="CHEBI:65315"/>
    </reaction>
</comment>
<evidence type="ECO:0000313" key="9">
    <source>
        <dbReference type="EMBL" id="RAI55398.1"/>
    </source>
</evidence>
<feature type="compositionally biased region" description="Pro residues" evidence="7">
    <location>
        <begin position="64"/>
        <end position="73"/>
    </location>
</feature>
<dbReference type="InterPro" id="IPR036986">
    <property type="entry name" value="S4_RNA-bd_sf"/>
</dbReference>
<feature type="active site" evidence="4">
    <location>
        <position position="144"/>
    </location>
</feature>
<evidence type="ECO:0000256" key="6">
    <source>
        <dbReference type="RuleBase" id="RU362028"/>
    </source>
</evidence>
<evidence type="ECO:0000259" key="8">
    <source>
        <dbReference type="SMART" id="SM00363"/>
    </source>
</evidence>
<dbReference type="CDD" id="cd02869">
    <property type="entry name" value="PseudoU_synth_RluA_like"/>
    <property type="match status" value="1"/>
</dbReference>
<dbReference type="RefSeq" id="WP_111472396.1">
    <property type="nucleotide sequence ID" value="NZ_QLIX01000031.1"/>
</dbReference>
<keyword evidence="5" id="KW-0694">RNA-binding</keyword>
<dbReference type="EC" id="5.4.99.-" evidence="6"/>
<feature type="region of interest" description="Disordered" evidence="7">
    <location>
        <begin position="57"/>
        <end position="81"/>
    </location>
</feature>
<dbReference type="Pfam" id="PF01479">
    <property type="entry name" value="S4"/>
    <property type="match status" value="1"/>
</dbReference>
<dbReference type="Proteomes" id="UP000249065">
    <property type="component" value="Unassembled WGS sequence"/>
</dbReference>
<sequence length="332" mass="36548">MTIAHRTVSQDEADIRLDRWLRRHFPQLTQGALQKMLRTGQIRVDGKRAEANTRLAPGQEVRIPPLPTGPKPEPLGAGRRPVPPEEARALERLVLHRDASLIVLDKPHGLPVQGGPGIARHLDGLLDALQFEAEERPRLVHRLDRDTSGVLVLARTAGAAAFLARAFRGRDVEKTYWAVVTPQPEIPGGRIDLPLARLSGPRGERTEVVEEGEEGVRAITDFRTLDAARRRVAWLEMNPLTGRTHQLRVHAAAGLGTPILGDGKYGGAAAHLDGLPNQLHLHARALRLPHPEGGTLEVAAPLPPHMRETFAFFGFEAPRPPKPRHLDPVSRR</sequence>
<dbReference type="Pfam" id="PF00849">
    <property type="entry name" value="PseudoU_synth_2"/>
    <property type="match status" value="1"/>
</dbReference>
<dbReference type="GO" id="GO:0003723">
    <property type="term" value="F:RNA binding"/>
    <property type="evidence" value="ECO:0007669"/>
    <property type="project" value="UniProtKB-KW"/>
</dbReference>
<dbReference type="GO" id="GO:0160140">
    <property type="term" value="F:23S rRNA pseudouridine(1911/1915/1917) synthase activity"/>
    <property type="evidence" value="ECO:0007669"/>
    <property type="project" value="UniProtKB-EC"/>
</dbReference>
<dbReference type="SMART" id="SM00363">
    <property type="entry name" value="S4"/>
    <property type="match status" value="1"/>
</dbReference>
<name>A0A327M5R0_9PROT</name>
<dbReference type="Gene3D" id="3.30.2350.10">
    <property type="entry name" value="Pseudouridine synthase"/>
    <property type="match status" value="1"/>
</dbReference>
<protein>
    <recommendedName>
        <fullName evidence="6">Pseudouridine synthase</fullName>
        <ecNumber evidence="6">5.4.99.-</ecNumber>
    </recommendedName>
</protein>
<dbReference type="AlphaFoldDB" id="A0A327M5R0"/>
<dbReference type="PANTHER" id="PTHR21600">
    <property type="entry name" value="MITOCHONDRIAL RNA PSEUDOURIDINE SYNTHASE"/>
    <property type="match status" value="1"/>
</dbReference>
<organism evidence="9 10">
    <name type="scientific">Roseicella frigidaeris</name>
    <dbReference type="NCBI Taxonomy" id="2230885"/>
    <lineage>
        <taxon>Bacteria</taxon>
        <taxon>Pseudomonadati</taxon>
        <taxon>Pseudomonadota</taxon>
        <taxon>Alphaproteobacteria</taxon>
        <taxon>Acetobacterales</taxon>
        <taxon>Roseomonadaceae</taxon>
        <taxon>Roseicella</taxon>
    </lineage>
</organism>
<evidence type="ECO:0000256" key="4">
    <source>
        <dbReference type="PIRSR" id="PIRSR606225-1"/>
    </source>
</evidence>
<comment type="similarity">
    <text evidence="1 6">Belongs to the pseudouridine synthase RluA family.</text>
</comment>
<dbReference type="SUPFAM" id="SSF55120">
    <property type="entry name" value="Pseudouridine synthase"/>
    <property type="match status" value="1"/>
</dbReference>
<dbReference type="PANTHER" id="PTHR21600:SF44">
    <property type="entry name" value="RIBOSOMAL LARGE SUBUNIT PSEUDOURIDINE SYNTHASE D"/>
    <property type="match status" value="1"/>
</dbReference>
<dbReference type="InterPro" id="IPR006224">
    <property type="entry name" value="PsdUridine_synth_RluA-like_CS"/>
</dbReference>
<keyword evidence="2 6" id="KW-0413">Isomerase</keyword>
<dbReference type="NCBIfam" id="TIGR00005">
    <property type="entry name" value="rluA_subfam"/>
    <property type="match status" value="1"/>
</dbReference>
<evidence type="ECO:0000256" key="3">
    <source>
        <dbReference type="ARBA" id="ARBA00036882"/>
    </source>
</evidence>
<dbReference type="Gene3D" id="3.10.290.10">
    <property type="entry name" value="RNA-binding S4 domain"/>
    <property type="match status" value="1"/>
</dbReference>